<protein>
    <submittedName>
        <fullName evidence="2">Uncharacterized protein</fullName>
    </submittedName>
</protein>
<accession>A0A433Q9L2</accession>
<dbReference type="EMBL" id="RBNJ01010506">
    <property type="protein sequence ID" value="RUS26409.1"/>
    <property type="molecule type" value="Genomic_DNA"/>
</dbReference>
<feature type="transmembrane region" description="Helical" evidence="1">
    <location>
        <begin position="486"/>
        <end position="509"/>
    </location>
</feature>
<keyword evidence="1" id="KW-0472">Membrane</keyword>
<name>A0A433Q9L2_9FUNG</name>
<organism evidence="2 3">
    <name type="scientific">Jimgerdemannia flammicorona</name>
    <dbReference type="NCBI Taxonomy" id="994334"/>
    <lineage>
        <taxon>Eukaryota</taxon>
        <taxon>Fungi</taxon>
        <taxon>Fungi incertae sedis</taxon>
        <taxon>Mucoromycota</taxon>
        <taxon>Mucoromycotina</taxon>
        <taxon>Endogonomycetes</taxon>
        <taxon>Endogonales</taxon>
        <taxon>Endogonaceae</taxon>
        <taxon>Jimgerdemannia</taxon>
    </lineage>
</organism>
<dbReference type="AlphaFoldDB" id="A0A433Q9L2"/>
<dbReference type="PANTHER" id="PTHR38360:SF1">
    <property type="entry name" value="F12P19.7"/>
    <property type="match status" value="1"/>
</dbReference>
<gene>
    <name evidence="2" type="ORF">BC938DRAFT_470799</name>
</gene>
<keyword evidence="1" id="KW-1133">Transmembrane helix</keyword>
<evidence type="ECO:0000313" key="3">
    <source>
        <dbReference type="Proteomes" id="UP000274822"/>
    </source>
</evidence>
<evidence type="ECO:0000256" key="1">
    <source>
        <dbReference type="SAM" id="Phobius"/>
    </source>
</evidence>
<evidence type="ECO:0000313" key="2">
    <source>
        <dbReference type="EMBL" id="RUS26409.1"/>
    </source>
</evidence>
<sequence length="526" mass="58080">DFHYGCKYVIAIKGFASDCPNLRESIDRSPSPFSTLARITTMQPALASFLLLWCSISIVSAQTTNNTFNYLQDRFPDKVYLDPEGSTFIVDYYKWYKVVTDRRNGNKYALVCCNQSIHLNQTQNFAGVFSLPIGSIVVMDTASIAFIEVGSCGLCPIKYWPIFYANFYRRDALVGDADRTLPLSLQLLEGSSLIKAAGSPNNITSNCVYNNLEAAKSLTPFNISKPNATQPFDVVFSTKALNDSKVVPIGLSDQLKPLQNQYNCHRNNLANVGKKLLAWVNYDPISSAWNIDTDVYHNQLLIDAGATPLNPGASSIFTNISAFHQIMNQVQLVIDTTLFSTQQSSFYYWQADAAYFPGQDPYNETFLTQKRVWRTDGLLNNAGFDDWSERSAARPDLALQDIIAIQYPTYQPNYQLTWFRNFARGDSSQHTEDISTDCTSASTIFGNWACSINPYTDPSTTFSISGIQSGSGSATADNASGLSPGAAAAIGLGASLGVAAVALVSYFGWRKHQSDPNHSFVRMEDM</sequence>
<keyword evidence="3" id="KW-1185">Reference proteome</keyword>
<comment type="caution">
    <text evidence="2">The sequence shown here is derived from an EMBL/GenBank/DDBJ whole genome shotgun (WGS) entry which is preliminary data.</text>
</comment>
<reference evidence="2 3" key="1">
    <citation type="journal article" date="2018" name="New Phytol.">
        <title>Phylogenomics of Endogonaceae and evolution of mycorrhizas within Mucoromycota.</title>
        <authorList>
            <person name="Chang Y."/>
            <person name="Desiro A."/>
            <person name="Na H."/>
            <person name="Sandor L."/>
            <person name="Lipzen A."/>
            <person name="Clum A."/>
            <person name="Barry K."/>
            <person name="Grigoriev I.V."/>
            <person name="Martin F.M."/>
            <person name="Stajich J.E."/>
            <person name="Smith M.E."/>
            <person name="Bonito G."/>
            <person name="Spatafora J.W."/>
        </authorList>
    </citation>
    <scope>NUCLEOTIDE SEQUENCE [LARGE SCALE GENOMIC DNA]</scope>
    <source>
        <strain evidence="2 3">AD002</strain>
    </source>
</reference>
<dbReference type="Proteomes" id="UP000274822">
    <property type="component" value="Unassembled WGS sequence"/>
</dbReference>
<dbReference type="PANTHER" id="PTHR38360">
    <property type="entry name" value="OS03G0120000 PROTEIN"/>
    <property type="match status" value="1"/>
</dbReference>
<keyword evidence="1" id="KW-0812">Transmembrane</keyword>
<feature type="non-terminal residue" evidence="2">
    <location>
        <position position="1"/>
    </location>
</feature>
<proteinExistence type="predicted"/>